<dbReference type="GO" id="GO:0005737">
    <property type="term" value="C:cytoplasm"/>
    <property type="evidence" value="ECO:0007669"/>
    <property type="project" value="TreeGrafter"/>
</dbReference>
<sequence>MKKKTFGYKSKEVIISLFNESQLYFNQYKDLLEGNKEEAQKKLNTAGNKLQQSYELGLKHYLDKRYKELYDQKVIPWKDYKALVHIIENGKQSNGSMVNLKYLSEQMDLHAIPNRKSTSIDFDLIKRNINPIYNDNKHIGNDVDSNIFTESYNEIRKFILEYIDLNPKINLTQPTEYVNLQKECEYWDETQRYNFCLICDKINLDDLAKQRLLFIKWSLIIDFDINTREDGLFKAYANEYGIEANSFDVSSPKNSFFNAVSNTPYWFHINGIQDIPESLVESDRRWRQKYGSILNECLRKYREVFSKPLKVIIMSGEAKKIKEILNTFDAIYEDSLKIYLLSQEVQFEEIIDDYKEILKKFPMSEADFSQGIKNFSSFFNKHDFKKGHFVCGRDGKVEVRLEDYSCFEIPYLGIEDEEKDEDSKNCELFYQGGNLLSWYGVKNGFAIDRITQFRNIKNNIIKSSRETSSKIIRLNHDPGAGGTTLSRIIAYHLSKEMPVLLLLSYNERITSIQVFNYYRLVGMSILIVVESSVISDDDLKKLNGELMAQAIPHVFLFVSRLKRKHNSSDDDLRLLIDDEFNEMVKKLDPYLTDEKKREVNKLLKSPEDRYPFFMSMYTFEEKFKGVKNYIENYLFSISKNDRLVLEYISLVDWFANRELDISFLRISDNTMEMFENSVNDNLIRVRNLGQNSSVRMRHPRFAEEIISQRISEGVDGRELGRAENLSKFLREFIKYSKQNIMFDLNSTIDVLKNLLILRDPDSLIKSKFAPAIEYMKSLIPNNVDEHEKYNCIGLVFKELVNTYTEEPHFKAHLSRYYSHIEKNYERGIYEAKDAVSLAEGLGEYDSILYHIYGMNVRRYIERKLYKEARECKERDGKQLLSKKLNEIYDSLEEASEQFEKVRETNNKVAGYISDIEMCISVVDFGKELYGCSTEDFIKQYRESWFMKYYDRALTLLEGFRSIQVEEDTEFYKVKLSAKCADSLEDMIYNIESTIAMWQEYLSKAEDLQKPAVRRFIARAKEKSFFPGMSNNIDSVKQVMQLMEDNMRQEPKNGANIRIWFNALRYFDGDDDDVLLDEALQKLASWKQIGDNLEAYYYYFILICIKAIEGSSRAEAIIPNLEEELKIKTYHMPNNRVIYEWLGEGKGIHRLINAFEQKNGKYHRKAMDYIESKGCYLEGRLSKYKHEGSAQIKAYNMEVFFSPSGQNKRISVEDVNKKVRFILGFSYDGLRALNKSVQLLDYKGDDNETLIGKTVKCTVSGTDRTGNFLKVKLFDYRNTVGSVHQNELPEGKSVYDYAKGKTIFAKVIGEQYLEKEGKTYYQLRIREEELEGWQRKLI</sequence>
<dbReference type="PANTHER" id="PTHR16155:SF19">
    <property type="entry name" value="DED DOMAIN-CONTAINING PROTEIN"/>
    <property type="match status" value="1"/>
</dbReference>
<organism evidence="2 3">
    <name type="scientific">Treponema putidum</name>
    <dbReference type="NCBI Taxonomy" id="221027"/>
    <lineage>
        <taxon>Bacteria</taxon>
        <taxon>Pseudomonadati</taxon>
        <taxon>Spirochaetota</taxon>
        <taxon>Spirochaetia</taxon>
        <taxon>Spirochaetales</taxon>
        <taxon>Treponemataceae</taxon>
        <taxon>Treponema</taxon>
    </lineage>
</organism>
<protein>
    <submittedName>
        <fullName evidence="2">Uncharacterized protein</fullName>
    </submittedName>
</protein>
<proteinExistence type="predicted"/>
<evidence type="ECO:0000313" key="3">
    <source>
        <dbReference type="Proteomes" id="UP001058682"/>
    </source>
</evidence>
<evidence type="ECO:0000313" key="2">
    <source>
        <dbReference type="EMBL" id="UTY34442.1"/>
    </source>
</evidence>
<keyword evidence="1" id="KW-0175">Coiled coil</keyword>
<dbReference type="RefSeq" id="WP_255817588.1">
    <property type="nucleotide sequence ID" value="NZ_CP038804.1"/>
</dbReference>
<gene>
    <name evidence="2" type="ORF">E4N74_10850</name>
</gene>
<reference evidence="2" key="1">
    <citation type="submission" date="2019-04" db="EMBL/GenBank/DDBJ databases">
        <title>Whole genome sequencing of oral phylogroup 2 treponemes.</title>
        <authorList>
            <person name="Chan Y."/>
            <person name="Zeng H.H."/>
            <person name="Yu X.L."/>
            <person name="Leung W.K."/>
            <person name="Watt R.M."/>
        </authorList>
    </citation>
    <scope>NUCLEOTIDE SEQUENCE</scope>
    <source>
        <strain evidence="2">OMZ 835</strain>
    </source>
</reference>
<dbReference type="Proteomes" id="UP001058682">
    <property type="component" value="Chromosome"/>
</dbReference>
<accession>A0AAE9SKP3</accession>
<feature type="coiled-coil region" evidence="1">
    <location>
        <begin position="877"/>
        <end position="904"/>
    </location>
</feature>
<feature type="coiled-coil region" evidence="1">
    <location>
        <begin position="29"/>
        <end position="56"/>
    </location>
</feature>
<evidence type="ECO:0000256" key="1">
    <source>
        <dbReference type="SAM" id="Coils"/>
    </source>
</evidence>
<dbReference type="EMBL" id="CP038804">
    <property type="protein sequence ID" value="UTY34442.1"/>
    <property type="molecule type" value="Genomic_DNA"/>
</dbReference>
<name>A0AAE9SKP3_9SPIR</name>
<dbReference type="PANTHER" id="PTHR16155">
    <property type="entry name" value="DED DOMAIN-CONTAINING PROTEIN"/>
    <property type="match status" value="1"/>
</dbReference>